<dbReference type="AlphaFoldDB" id="A0A2N7VDQ6"/>
<dbReference type="GO" id="GO:0005829">
    <property type="term" value="C:cytosol"/>
    <property type="evidence" value="ECO:0007669"/>
    <property type="project" value="TreeGrafter"/>
</dbReference>
<evidence type="ECO:0000256" key="1">
    <source>
        <dbReference type="ARBA" id="ARBA00022676"/>
    </source>
</evidence>
<dbReference type="GO" id="GO:0008713">
    <property type="term" value="F:ADP-heptose-lipopolysaccharide heptosyltransferase activity"/>
    <property type="evidence" value="ECO:0007669"/>
    <property type="project" value="TreeGrafter"/>
</dbReference>
<evidence type="ECO:0000313" key="3">
    <source>
        <dbReference type="EMBL" id="PMS15291.1"/>
    </source>
</evidence>
<proteinExistence type="predicted"/>
<dbReference type="OrthoDB" id="9797795at2"/>
<dbReference type="Proteomes" id="UP000235616">
    <property type="component" value="Unassembled WGS sequence"/>
</dbReference>
<comment type="caution">
    <text evidence="3">The sequence shown here is derived from an EMBL/GenBank/DDBJ whole genome shotgun (WGS) entry which is preliminary data.</text>
</comment>
<protein>
    <submittedName>
        <fullName evidence="3">Glycosyl transferase</fullName>
    </submittedName>
</protein>
<keyword evidence="4" id="KW-1185">Reference proteome</keyword>
<accession>A0A2N7VDQ6</accession>
<dbReference type="PANTHER" id="PTHR30160">
    <property type="entry name" value="TETRAACYLDISACCHARIDE 4'-KINASE-RELATED"/>
    <property type="match status" value="1"/>
</dbReference>
<keyword evidence="1" id="KW-0328">Glycosyltransferase</keyword>
<sequence length="410" mass="43671">MSALPFTIAPVLSQAQERETNVSQWGPEVKRILCVRLDRLGDILMTTPAIHALRTSAPGRHITLLTSNVGAQAAPHLSDVDEVIAYDAPWHGLAGHTSPSVDLAMQRTLEAGRFDAAVIFTVYSQSALPSAMLCYLAGIPRRLAHCRENPYGLLTDWVCDTEPHGGLRHEVERQLALVAKVGAVSADTRMRLDVGVQARRALAPRLAARGIPAQGPWFVLHPGASAASRRYPPDRFGEVAARLAKASAWPILVTGSSEEAPLVRAVIEAAGSAVRGRLHDLSGLLGMGEFAALIERTAVLVTNNSGPVHLASALATPVVDLYALTNPQHTPWQTRQRVLFRDVECRWCYRGVCPEGHHRCLLGVSAAEVAAAALELAADWRSGEPGPIAVSPTASLAGLDATSASSPLSS</sequence>
<dbReference type="SUPFAM" id="SSF53756">
    <property type="entry name" value="UDP-Glycosyltransferase/glycogen phosphorylase"/>
    <property type="match status" value="1"/>
</dbReference>
<dbReference type="EMBL" id="PNYA01000033">
    <property type="protein sequence ID" value="PMS15291.1"/>
    <property type="molecule type" value="Genomic_DNA"/>
</dbReference>
<dbReference type="PANTHER" id="PTHR30160:SF1">
    <property type="entry name" value="LIPOPOLYSACCHARIDE 1,2-N-ACETYLGLUCOSAMINETRANSFERASE-RELATED"/>
    <property type="match status" value="1"/>
</dbReference>
<reference evidence="3 4" key="1">
    <citation type="submission" date="2018-01" db="EMBL/GenBank/DDBJ databases">
        <title>Whole genome analyses suggest that Burkholderia sensu lato contains two further novel genera in the rhizoxinica-symbiotica group Mycetohabitans gen. nov., and Trinickia gen. nov.: implications for the evolution of diazotrophy and nodulation in the Burkholderiaceae.</title>
        <authorList>
            <person name="Estrada-de los Santos P."/>
            <person name="Palmer M."/>
            <person name="Chavez-Ramirez B."/>
            <person name="Beukes C."/>
            <person name="Steenkamp E.T."/>
            <person name="Hirsch A.M."/>
            <person name="Manyaka P."/>
            <person name="Maluk M."/>
            <person name="Lafos M."/>
            <person name="Crook M."/>
            <person name="Gross E."/>
            <person name="Simon M.F."/>
            <person name="Bueno dos Reis Junior F."/>
            <person name="Poole P.S."/>
            <person name="Venter S.N."/>
            <person name="James E.K."/>
        </authorList>
    </citation>
    <scope>NUCLEOTIDE SEQUENCE [LARGE SCALE GENOMIC DNA]</scope>
    <source>
        <strain evidence="3 4">GIMN1.004</strain>
    </source>
</reference>
<dbReference type="Pfam" id="PF01075">
    <property type="entry name" value="Glyco_transf_9"/>
    <property type="match status" value="1"/>
</dbReference>
<dbReference type="InterPro" id="IPR051199">
    <property type="entry name" value="LPS_LOS_Heptosyltrfase"/>
</dbReference>
<keyword evidence="2 3" id="KW-0808">Transferase</keyword>
<organism evidence="3 4">
    <name type="scientific">Trinickia dabaoshanensis</name>
    <dbReference type="NCBI Taxonomy" id="564714"/>
    <lineage>
        <taxon>Bacteria</taxon>
        <taxon>Pseudomonadati</taxon>
        <taxon>Pseudomonadota</taxon>
        <taxon>Betaproteobacteria</taxon>
        <taxon>Burkholderiales</taxon>
        <taxon>Burkholderiaceae</taxon>
        <taxon>Trinickia</taxon>
    </lineage>
</organism>
<dbReference type="GO" id="GO:0009244">
    <property type="term" value="P:lipopolysaccharide core region biosynthetic process"/>
    <property type="evidence" value="ECO:0007669"/>
    <property type="project" value="TreeGrafter"/>
</dbReference>
<gene>
    <name evidence="3" type="ORF">C0Z18_27780</name>
</gene>
<evidence type="ECO:0000313" key="4">
    <source>
        <dbReference type="Proteomes" id="UP000235616"/>
    </source>
</evidence>
<evidence type="ECO:0000256" key="2">
    <source>
        <dbReference type="ARBA" id="ARBA00022679"/>
    </source>
</evidence>
<dbReference type="Gene3D" id="3.40.50.2000">
    <property type="entry name" value="Glycogen Phosphorylase B"/>
    <property type="match status" value="2"/>
</dbReference>
<name>A0A2N7VDQ6_9BURK</name>
<dbReference type="CDD" id="cd03789">
    <property type="entry name" value="GT9_LPS_heptosyltransferase"/>
    <property type="match status" value="1"/>
</dbReference>
<dbReference type="RefSeq" id="WP_102648656.1">
    <property type="nucleotide sequence ID" value="NZ_PNYA01000033.1"/>
</dbReference>
<dbReference type="InterPro" id="IPR002201">
    <property type="entry name" value="Glyco_trans_9"/>
</dbReference>